<sequence>IGYYIFFLAIIIGTIILLTALILNKVKKNKQVPFVPYIYVSFLLISILIK</sequence>
<accession>A0A686WTL3</accession>
<name>A0A686WTL3_LISMN</name>
<keyword evidence="1" id="KW-1133">Transmembrane helix</keyword>
<protein>
    <submittedName>
        <fullName evidence="2">Prepilin peptidase</fullName>
    </submittedName>
</protein>
<comment type="caution">
    <text evidence="2">The sequence shown here is derived from an EMBL/GenBank/DDBJ whole genome shotgun (WGS) entry which is preliminary data.</text>
</comment>
<feature type="transmembrane region" description="Helical" evidence="1">
    <location>
        <begin position="6"/>
        <end position="24"/>
    </location>
</feature>
<dbReference type="EMBL" id="AABAGT010000007">
    <property type="protein sequence ID" value="EAG0866780.1"/>
    <property type="molecule type" value="Genomic_DNA"/>
</dbReference>
<dbReference type="AlphaFoldDB" id="A0A686WTL3"/>
<feature type="non-terminal residue" evidence="2">
    <location>
        <position position="1"/>
    </location>
</feature>
<organism evidence="2 3">
    <name type="scientific">Listeria monocytogenes</name>
    <dbReference type="NCBI Taxonomy" id="1639"/>
    <lineage>
        <taxon>Bacteria</taxon>
        <taxon>Bacillati</taxon>
        <taxon>Bacillota</taxon>
        <taxon>Bacilli</taxon>
        <taxon>Bacillales</taxon>
        <taxon>Listeriaceae</taxon>
        <taxon>Listeria</taxon>
    </lineage>
</organism>
<gene>
    <name evidence="2" type="ORF">A8L61_05730</name>
</gene>
<keyword evidence="1" id="KW-0472">Membrane</keyword>
<evidence type="ECO:0000256" key="1">
    <source>
        <dbReference type="SAM" id="Phobius"/>
    </source>
</evidence>
<evidence type="ECO:0000313" key="3">
    <source>
        <dbReference type="Proteomes" id="UP000358545"/>
    </source>
</evidence>
<dbReference type="Proteomes" id="UP000358545">
    <property type="component" value="Unassembled WGS sequence"/>
</dbReference>
<proteinExistence type="predicted"/>
<keyword evidence="1" id="KW-0812">Transmembrane</keyword>
<feature type="transmembrane region" description="Helical" evidence="1">
    <location>
        <begin position="31"/>
        <end position="49"/>
    </location>
</feature>
<evidence type="ECO:0000313" key="2">
    <source>
        <dbReference type="EMBL" id="EAG0866780.1"/>
    </source>
</evidence>
<reference evidence="2 3" key="1">
    <citation type="submission" date="2018-06" db="EMBL/GenBank/DDBJ databases">
        <authorList>
            <consortium name="PulseNet: The National Subtyping Network for Foodborne Disease Surveillance"/>
            <person name="Tarr C.L."/>
            <person name="Trees E."/>
            <person name="Katz L.S."/>
            <person name="Carleton-Romer H.A."/>
            <person name="Stroika S."/>
            <person name="Kucerova Z."/>
            <person name="Roache K.F."/>
            <person name="Sabol A.L."/>
            <person name="Besser J."/>
            <person name="Gerner-Smidt P."/>
        </authorList>
    </citation>
    <scope>NUCLEOTIDE SEQUENCE [LARGE SCALE GENOMIC DNA]</scope>
    <source>
        <strain evidence="2 3">PNUSAL002180</strain>
    </source>
</reference>